<dbReference type="EMBL" id="QNBD01000251">
    <property type="protein sequence ID" value="RKX68665.1"/>
    <property type="molecule type" value="Genomic_DNA"/>
</dbReference>
<sequence>MNKILLLFLSILILFIISLNGQMWEVIDSVSLNTRIPANGKLYIFCDYTSESLCVVAPPSGVIQLAELAKDYAPDWLKIELEDNFSRLDSVHQDLYANMILNTQDPYVDEVSFCIAHLAPQVLTNSQFDPNVLLENAEYLYINDSSLDYVTIIDSGSASIGGDYYSTTRYRVYENGDTIEYYLPIDIYYWFIVHPKLQEELPTYIDPASGSPMAPPTGKFWRNYLFNNADAGYSFLKDTLSGFRTLWNCKKDSLETNGALGQLSLWINTVLPWGSAHYPRLPQPVYLYHWHTGTCSEHGWFANGVARSALIPATLTVAYRNNHKFNEFWERSWMEWEPIDHFINHPETYENWSSIGNFKALFNWRGDGYIWTITDRYTPVCTLMVHIGDVEGNPVDGAQIIINSTGSPGPWATVGWTTSSGDCQFLLGDSISYFTGAVQSTVGNVSATTIINNSQANMAYYWNPMLSGMIQQLKAIPDTYPSSPLDAYKIEYTIEIPNEIQYGTNPIDGSTFSDFSHSGNIDFFICDSNNFENYIAGDSFSGFQINKDIGVLSDSFIIPTARNWHIILSNEDQVIDKVVANIT</sequence>
<name>A0A660SCW9_UNCT6</name>
<proteinExistence type="predicted"/>
<dbReference type="Proteomes" id="UP000271125">
    <property type="component" value="Unassembled WGS sequence"/>
</dbReference>
<evidence type="ECO:0000313" key="2">
    <source>
        <dbReference type="Proteomes" id="UP000271125"/>
    </source>
</evidence>
<evidence type="ECO:0000313" key="1">
    <source>
        <dbReference type="EMBL" id="RKX68665.1"/>
    </source>
</evidence>
<dbReference type="AlphaFoldDB" id="A0A660SCW9"/>
<reference evidence="1 2" key="1">
    <citation type="submission" date="2018-06" db="EMBL/GenBank/DDBJ databases">
        <title>Extensive metabolic versatility and redundancy in microbially diverse, dynamic hydrothermal sediments.</title>
        <authorList>
            <person name="Dombrowski N."/>
            <person name="Teske A."/>
            <person name="Baker B.J."/>
        </authorList>
    </citation>
    <scope>NUCLEOTIDE SEQUENCE [LARGE SCALE GENOMIC DNA]</scope>
    <source>
        <strain evidence="1">B10_G13</strain>
    </source>
</reference>
<organism evidence="1 2">
    <name type="scientific">candidate division TA06 bacterium</name>
    <dbReference type="NCBI Taxonomy" id="2250710"/>
    <lineage>
        <taxon>Bacteria</taxon>
        <taxon>Bacteria division TA06</taxon>
    </lineage>
</organism>
<accession>A0A660SCW9</accession>
<feature type="non-terminal residue" evidence="1">
    <location>
        <position position="583"/>
    </location>
</feature>
<dbReference type="Gene3D" id="3.10.620.30">
    <property type="match status" value="1"/>
</dbReference>
<gene>
    <name evidence="1" type="ORF">DRP43_05275</name>
</gene>
<protein>
    <submittedName>
        <fullName evidence="1">Uncharacterized protein</fullName>
    </submittedName>
</protein>
<comment type="caution">
    <text evidence="1">The sequence shown here is derived from an EMBL/GenBank/DDBJ whole genome shotgun (WGS) entry which is preliminary data.</text>
</comment>